<gene>
    <name evidence="1" type="ORF">FHR83_005476</name>
</gene>
<dbReference type="Gene3D" id="3.40.50.150">
    <property type="entry name" value="Vaccinia Virus protein VP39"/>
    <property type="match status" value="1"/>
</dbReference>
<dbReference type="CDD" id="cd02440">
    <property type="entry name" value="AdoMet_MTases"/>
    <property type="match status" value="1"/>
</dbReference>
<proteinExistence type="predicted"/>
<dbReference type="InterPro" id="IPR029063">
    <property type="entry name" value="SAM-dependent_MTases_sf"/>
</dbReference>
<dbReference type="GO" id="GO:0008168">
    <property type="term" value="F:methyltransferase activity"/>
    <property type="evidence" value="ECO:0007669"/>
    <property type="project" value="UniProtKB-KW"/>
</dbReference>
<sequence>MTIATGTETDDLHARTLTRPGTPMIGLYSVNQMDDLYTAIPAGEVKASGIMNLAQRLYVAERVEQGARLVDICCGRGLQLPTLYRYAPGLQQYVGLDVAAANLAEARDRIARLDDHYGARLFPIELVECDVAAPWPAEAVGDGFDVAVYTSALEHLPRELAVASLRHAAAALRPGGVLYLSTPETPGLPPRPLQYRVHVYEWNSAELEPVLAECGLVVEEKVGQLSPPADQVAAALAGKFGDGARQWYQRLRETVSPALLDTVAAAAIPDAAMEVMYVCRRPA</sequence>
<evidence type="ECO:0000313" key="2">
    <source>
        <dbReference type="Proteomes" id="UP000590749"/>
    </source>
</evidence>
<comment type="caution">
    <text evidence="1">The sequence shown here is derived from an EMBL/GenBank/DDBJ whole genome shotgun (WGS) entry which is preliminary data.</text>
</comment>
<dbReference type="RefSeq" id="WP_183223229.1">
    <property type="nucleotide sequence ID" value="NZ_BMPW01000019.1"/>
</dbReference>
<protein>
    <submittedName>
        <fullName evidence="1">SAM-dependent methyltransferase</fullName>
    </submittedName>
</protein>
<keyword evidence="2" id="KW-1185">Reference proteome</keyword>
<keyword evidence="1" id="KW-0489">Methyltransferase</keyword>
<name>A0A7W5AKK2_9ACTN</name>
<dbReference type="SUPFAM" id="SSF53335">
    <property type="entry name" value="S-adenosyl-L-methionine-dependent methyltransferases"/>
    <property type="match status" value="1"/>
</dbReference>
<dbReference type="GO" id="GO:0032259">
    <property type="term" value="P:methylation"/>
    <property type="evidence" value="ECO:0007669"/>
    <property type="project" value="UniProtKB-KW"/>
</dbReference>
<organism evidence="1 2">
    <name type="scientific">Actinoplanes campanulatus</name>
    <dbReference type="NCBI Taxonomy" id="113559"/>
    <lineage>
        <taxon>Bacteria</taxon>
        <taxon>Bacillati</taxon>
        <taxon>Actinomycetota</taxon>
        <taxon>Actinomycetes</taxon>
        <taxon>Micromonosporales</taxon>
        <taxon>Micromonosporaceae</taxon>
        <taxon>Actinoplanes</taxon>
    </lineage>
</organism>
<keyword evidence="1" id="KW-0808">Transferase</keyword>
<reference evidence="1 2" key="1">
    <citation type="submission" date="2020-08" db="EMBL/GenBank/DDBJ databases">
        <title>Genomic Encyclopedia of Type Strains, Phase III (KMG-III): the genomes of soil and plant-associated and newly described type strains.</title>
        <authorList>
            <person name="Whitman W."/>
        </authorList>
    </citation>
    <scope>NUCLEOTIDE SEQUENCE [LARGE SCALE GENOMIC DNA]</scope>
    <source>
        <strain evidence="1 2">CECT 3287</strain>
    </source>
</reference>
<dbReference type="AlphaFoldDB" id="A0A7W5AKK2"/>
<accession>A0A7W5AKK2</accession>
<dbReference type="EMBL" id="JACHXF010000012">
    <property type="protein sequence ID" value="MBB3097792.1"/>
    <property type="molecule type" value="Genomic_DNA"/>
</dbReference>
<dbReference type="Pfam" id="PF13489">
    <property type="entry name" value="Methyltransf_23"/>
    <property type="match status" value="1"/>
</dbReference>
<dbReference type="InterPro" id="IPR050508">
    <property type="entry name" value="Methyltransf_Superfamily"/>
</dbReference>
<evidence type="ECO:0000313" key="1">
    <source>
        <dbReference type="EMBL" id="MBB3097792.1"/>
    </source>
</evidence>
<dbReference type="PANTHER" id="PTHR42912">
    <property type="entry name" value="METHYLTRANSFERASE"/>
    <property type="match status" value="1"/>
</dbReference>
<dbReference type="Proteomes" id="UP000590749">
    <property type="component" value="Unassembled WGS sequence"/>
</dbReference>